<gene>
    <name evidence="1" type="ORF">AYO28_05565</name>
</gene>
<dbReference type="RefSeq" id="WP_064301120.1">
    <property type="nucleotide sequence ID" value="NZ_LUCV01000003.1"/>
</dbReference>
<comment type="caution">
    <text evidence="1">The sequence shown here is derived from an EMBL/GenBank/DDBJ whole genome shotgun (WGS) entry which is preliminary data.</text>
</comment>
<organism evidence="1 2">
    <name type="scientific">Pseudomonas putida</name>
    <name type="common">Arthrobacter siderocapsulatus</name>
    <dbReference type="NCBI Taxonomy" id="303"/>
    <lineage>
        <taxon>Bacteria</taxon>
        <taxon>Pseudomonadati</taxon>
        <taxon>Pseudomonadota</taxon>
        <taxon>Gammaproteobacteria</taxon>
        <taxon>Pseudomonadales</taxon>
        <taxon>Pseudomonadaceae</taxon>
        <taxon>Pseudomonas</taxon>
    </lineage>
</organism>
<evidence type="ECO:0000313" key="2">
    <source>
        <dbReference type="Proteomes" id="UP000077752"/>
    </source>
</evidence>
<dbReference type="Proteomes" id="UP000077752">
    <property type="component" value="Unassembled WGS sequence"/>
</dbReference>
<name>A0A177SVF9_PSEPU</name>
<evidence type="ECO:0000313" key="1">
    <source>
        <dbReference type="EMBL" id="OAI94976.1"/>
    </source>
</evidence>
<protein>
    <submittedName>
        <fullName evidence="1">Uncharacterized protein</fullName>
    </submittedName>
</protein>
<reference evidence="1 2" key="1">
    <citation type="submission" date="2016-03" db="EMBL/GenBank/DDBJ databases">
        <title>Draft Genome Assembly of Pseudomonas putida strain CBF10-2.</title>
        <authorList>
            <person name="Iyer R.S."/>
            <person name="Damania A."/>
        </authorList>
    </citation>
    <scope>NUCLEOTIDE SEQUENCE [LARGE SCALE GENOMIC DNA]</scope>
    <source>
        <strain evidence="1 2">CBF10-2</strain>
    </source>
</reference>
<dbReference type="AlphaFoldDB" id="A0A177SVF9"/>
<sequence>MTALERPDHFALPRKQDADDIGGENNKVRYHYELQVEPESDSLCRILNLFALQCLLPHGVQMQQHADLLRVDIAIDGLSWHRAQLIAEKMRNLICVCEVVLRTALLNSESRGKIQQRF</sequence>
<dbReference type="EMBL" id="LUCV01000003">
    <property type="protein sequence ID" value="OAI94976.1"/>
    <property type="molecule type" value="Genomic_DNA"/>
</dbReference>
<proteinExistence type="predicted"/>
<accession>A0A177SVF9</accession>